<sequence length="313" mass="34954">MTTTAQIPLTISEPEKRSKRRGGWSRTLVSYSFLAPWLIGFLGLTLGPTLASLYLSFTNFDLLQDPQFIGLANYQRIVTNDVKFWHSMQVTFTYVILAVPLKLAFALGLAMVLNRGIAGLPLYRALFYLPSLLGASVAIAVLWRQLFAKDGLANVALGFFGIQGPSWISDPNYSLYTLVLLSVWQFGSPMIIFLAGLRQIPPDVYEAANIDGANKVQQFFKITLPLLTPVVFFNGIVQTIDAFKAFTPAFIISEGTGGPIDSTLFYTLYLYQEGFAYFRMGYASALAWILLIIIACFTAFSFLTSRYWVHYND</sequence>
<dbReference type="RefSeq" id="WP_009490406.1">
    <property type="nucleotide sequence ID" value="NZ_CP141048.1"/>
</dbReference>
<evidence type="ECO:0000256" key="1">
    <source>
        <dbReference type="ARBA" id="ARBA00004651"/>
    </source>
</evidence>
<organism evidence="9 10">
    <name type="scientific">Microvirga lotononidis</name>
    <dbReference type="NCBI Taxonomy" id="864069"/>
    <lineage>
        <taxon>Bacteria</taxon>
        <taxon>Pseudomonadati</taxon>
        <taxon>Pseudomonadota</taxon>
        <taxon>Alphaproteobacteria</taxon>
        <taxon>Hyphomicrobiales</taxon>
        <taxon>Methylobacteriaceae</taxon>
        <taxon>Microvirga</taxon>
    </lineage>
</organism>
<evidence type="ECO:0000256" key="3">
    <source>
        <dbReference type="ARBA" id="ARBA00022475"/>
    </source>
</evidence>
<evidence type="ECO:0000313" key="10">
    <source>
        <dbReference type="Proteomes" id="UP000003947"/>
    </source>
</evidence>
<evidence type="ECO:0000259" key="8">
    <source>
        <dbReference type="PROSITE" id="PS50928"/>
    </source>
</evidence>
<feature type="domain" description="ABC transmembrane type-1" evidence="8">
    <location>
        <begin position="88"/>
        <end position="301"/>
    </location>
</feature>
<dbReference type="PATRIC" id="fig|864069.3.peg.1661"/>
<feature type="transmembrane region" description="Helical" evidence="7">
    <location>
        <begin position="285"/>
        <end position="309"/>
    </location>
</feature>
<evidence type="ECO:0000256" key="2">
    <source>
        <dbReference type="ARBA" id="ARBA00022448"/>
    </source>
</evidence>
<dbReference type="InterPro" id="IPR051393">
    <property type="entry name" value="ABC_transporter_permease"/>
</dbReference>
<dbReference type="PANTHER" id="PTHR30193">
    <property type="entry name" value="ABC TRANSPORTER PERMEASE PROTEIN"/>
    <property type="match status" value="1"/>
</dbReference>
<feature type="transmembrane region" description="Helical" evidence="7">
    <location>
        <begin position="28"/>
        <end position="55"/>
    </location>
</feature>
<dbReference type="Pfam" id="PF00528">
    <property type="entry name" value="BPD_transp_1"/>
    <property type="match status" value="1"/>
</dbReference>
<dbReference type="InterPro" id="IPR000515">
    <property type="entry name" value="MetI-like"/>
</dbReference>
<evidence type="ECO:0000256" key="7">
    <source>
        <dbReference type="RuleBase" id="RU363032"/>
    </source>
</evidence>
<evidence type="ECO:0000256" key="4">
    <source>
        <dbReference type="ARBA" id="ARBA00022692"/>
    </source>
</evidence>
<keyword evidence="6 7" id="KW-0472">Membrane</keyword>
<dbReference type="EMBL" id="JH660641">
    <property type="protein sequence ID" value="EIM29025.1"/>
    <property type="molecule type" value="Genomic_DNA"/>
</dbReference>
<comment type="similarity">
    <text evidence="7">Belongs to the binding-protein-dependent transport system permease family.</text>
</comment>
<reference evidence="9 10" key="1">
    <citation type="submission" date="2012-02" db="EMBL/GenBank/DDBJ databases">
        <title>Improved High-Quality Draft sequence of Microvirga sp. WSM3557.</title>
        <authorList>
            <consortium name="US DOE Joint Genome Institute"/>
            <person name="Lucas S."/>
            <person name="Han J."/>
            <person name="Lapidus A."/>
            <person name="Cheng J.-F."/>
            <person name="Goodwin L."/>
            <person name="Pitluck S."/>
            <person name="Peters L."/>
            <person name="Zhang X."/>
            <person name="Detter J.C."/>
            <person name="Han C."/>
            <person name="Tapia R."/>
            <person name="Land M."/>
            <person name="Hauser L."/>
            <person name="Kyrpides N."/>
            <person name="Ivanova N."/>
            <person name="Pagani I."/>
            <person name="Brau L."/>
            <person name="Yates R."/>
            <person name="O'Hara G."/>
            <person name="Rui T."/>
            <person name="Howieson J."/>
            <person name="Reeve W."/>
            <person name="Woyke T."/>
        </authorList>
    </citation>
    <scope>NUCLEOTIDE SEQUENCE [LARGE SCALE GENOMIC DNA]</scope>
    <source>
        <strain evidence="9 10">WSM3557</strain>
    </source>
</reference>
<keyword evidence="9" id="KW-0762">Sugar transport</keyword>
<dbReference type="eggNOG" id="COG1175">
    <property type="taxonomic scope" value="Bacteria"/>
</dbReference>
<accession>I4YYI3</accession>
<keyword evidence="3" id="KW-1003">Cell membrane</keyword>
<keyword evidence="2 7" id="KW-0813">Transport</keyword>
<dbReference type="Proteomes" id="UP000003947">
    <property type="component" value="Unassembled WGS sequence"/>
</dbReference>
<evidence type="ECO:0000256" key="5">
    <source>
        <dbReference type="ARBA" id="ARBA00022989"/>
    </source>
</evidence>
<dbReference type="OrthoDB" id="9773727at2"/>
<dbReference type="GO" id="GO:0005886">
    <property type="term" value="C:plasma membrane"/>
    <property type="evidence" value="ECO:0007669"/>
    <property type="project" value="UniProtKB-SubCell"/>
</dbReference>
<feature type="transmembrane region" description="Helical" evidence="7">
    <location>
        <begin position="92"/>
        <end position="113"/>
    </location>
</feature>
<proteinExistence type="inferred from homology"/>
<protein>
    <submittedName>
        <fullName evidence="9">Permease component of ABC-type sugar transporter</fullName>
    </submittedName>
</protein>
<evidence type="ECO:0000313" key="9">
    <source>
        <dbReference type="EMBL" id="EIM29025.1"/>
    </source>
</evidence>
<dbReference type="AlphaFoldDB" id="I4YYI3"/>
<dbReference type="InterPro" id="IPR035906">
    <property type="entry name" value="MetI-like_sf"/>
</dbReference>
<comment type="subcellular location">
    <subcellularLocation>
        <location evidence="1 7">Cell membrane</location>
        <topology evidence="1 7">Multi-pass membrane protein</topology>
    </subcellularLocation>
</comment>
<dbReference type="SUPFAM" id="SSF161098">
    <property type="entry name" value="MetI-like"/>
    <property type="match status" value="1"/>
</dbReference>
<dbReference type="GO" id="GO:0055085">
    <property type="term" value="P:transmembrane transport"/>
    <property type="evidence" value="ECO:0007669"/>
    <property type="project" value="InterPro"/>
</dbReference>
<keyword evidence="10" id="KW-1185">Reference proteome</keyword>
<dbReference type="PROSITE" id="PS50928">
    <property type="entry name" value="ABC_TM1"/>
    <property type="match status" value="1"/>
</dbReference>
<gene>
    <name evidence="9" type="ORF">MicloDRAFT_00014960</name>
</gene>
<dbReference type="Gene3D" id="1.10.3720.10">
    <property type="entry name" value="MetI-like"/>
    <property type="match status" value="1"/>
</dbReference>
<dbReference type="HOGENOM" id="CLU_016047_0_2_5"/>
<dbReference type="PANTHER" id="PTHR30193:SF1">
    <property type="entry name" value="ABC TRANSPORTER PERMEASE PROTEIN YESP-RELATED"/>
    <property type="match status" value="1"/>
</dbReference>
<keyword evidence="4 7" id="KW-0812">Transmembrane</keyword>
<dbReference type="CDD" id="cd06261">
    <property type="entry name" value="TM_PBP2"/>
    <property type="match status" value="1"/>
</dbReference>
<feature type="transmembrane region" description="Helical" evidence="7">
    <location>
        <begin position="125"/>
        <end position="143"/>
    </location>
</feature>
<keyword evidence="5 7" id="KW-1133">Transmembrane helix</keyword>
<evidence type="ECO:0000256" key="6">
    <source>
        <dbReference type="ARBA" id="ARBA00023136"/>
    </source>
</evidence>
<feature type="transmembrane region" description="Helical" evidence="7">
    <location>
        <begin position="173"/>
        <end position="197"/>
    </location>
</feature>
<dbReference type="STRING" id="864069.MicloDRAFT_00014960"/>
<name>I4YYI3_9HYPH</name>